<evidence type="ECO:0000256" key="2">
    <source>
        <dbReference type="ARBA" id="ARBA00023002"/>
    </source>
</evidence>
<accession>A0A1Y2A740</accession>
<evidence type="ECO:0000256" key="3">
    <source>
        <dbReference type="ARBA" id="ARBA00035112"/>
    </source>
</evidence>
<comment type="caution">
    <text evidence="5">The sequence shown here is derived from an EMBL/GenBank/DDBJ whole genome shotgun (WGS) entry which is preliminary data.</text>
</comment>
<comment type="similarity">
    <text evidence="3">Belongs to the ustYa family.</text>
</comment>
<evidence type="ECO:0000256" key="1">
    <source>
        <dbReference type="ARBA" id="ARBA00004685"/>
    </source>
</evidence>
<keyword evidence="4" id="KW-0472">Membrane</keyword>
<keyword evidence="6" id="KW-1185">Reference proteome</keyword>
<feature type="non-terminal residue" evidence="5">
    <location>
        <position position="1"/>
    </location>
</feature>
<dbReference type="PANTHER" id="PTHR33365:SF11">
    <property type="entry name" value="TAT PATHWAY SIGNAL SEQUENCE"/>
    <property type="match status" value="1"/>
</dbReference>
<gene>
    <name evidence="5" type="ORF">BCR34DRAFT_470435</name>
</gene>
<dbReference type="GO" id="GO:0016491">
    <property type="term" value="F:oxidoreductase activity"/>
    <property type="evidence" value="ECO:0007669"/>
    <property type="project" value="UniProtKB-KW"/>
</dbReference>
<dbReference type="Proteomes" id="UP000193144">
    <property type="component" value="Unassembled WGS sequence"/>
</dbReference>
<protein>
    <submittedName>
        <fullName evidence="5">Uncharacterized protein</fullName>
    </submittedName>
</protein>
<evidence type="ECO:0000256" key="4">
    <source>
        <dbReference type="SAM" id="Phobius"/>
    </source>
</evidence>
<organism evidence="5 6">
    <name type="scientific">Clohesyomyces aquaticus</name>
    <dbReference type="NCBI Taxonomy" id="1231657"/>
    <lineage>
        <taxon>Eukaryota</taxon>
        <taxon>Fungi</taxon>
        <taxon>Dikarya</taxon>
        <taxon>Ascomycota</taxon>
        <taxon>Pezizomycotina</taxon>
        <taxon>Dothideomycetes</taxon>
        <taxon>Pleosporomycetidae</taxon>
        <taxon>Pleosporales</taxon>
        <taxon>Lindgomycetaceae</taxon>
        <taxon>Clohesyomyces</taxon>
    </lineage>
</organism>
<comment type="pathway">
    <text evidence="1">Mycotoxin biosynthesis.</text>
</comment>
<keyword evidence="4" id="KW-0812">Transmembrane</keyword>
<keyword evidence="4" id="KW-1133">Transmembrane helix</keyword>
<dbReference type="OrthoDB" id="3687641at2759"/>
<dbReference type="EMBL" id="MCFA01000008">
    <property type="protein sequence ID" value="ORY18127.1"/>
    <property type="molecule type" value="Genomic_DNA"/>
</dbReference>
<dbReference type="InterPro" id="IPR021765">
    <property type="entry name" value="UstYa-like"/>
</dbReference>
<dbReference type="PANTHER" id="PTHR33365">
    <property type="entry name" value="YALI0B05434P"/>
    <property type="match status" value="1"/>
</dbReference>
<dbReference type="GO" id="GO:0043386">
    <property type="term" value="P:mycotoxin biosynthetic process"/>
    <property type="evidence" value="ECO:0007669"/>
    <property type="project" value="InterPro"/>
</dbReference>
<feature type="non-terminal residue" evidence="5">
    <location>
        <position position="222"/>
    </location>
</feature>
<evidence type="ECO:0000313" key="6">
    <source>
        <dbReference type="Proteomes" id="UP000193144"/>
    </source>
</evidence>
<dbReference type="STRING" id="1231657.A0A1Y2A740"/>
<feature type="transmembrane region" description="Helical" evidence="4">
    <location>
        <begin position="15"/>
        <end position="33"/>
    </location>
</feature>
<keyword evidence="2" id="KW-0560">Oxidoreductase</keyword>
<name>A0A1Y2A740_9PLEO</name>
<dbReference type="Pfam" id="PF11807">
    <property type="entry name" value="UstYa"/>
    <property type="match status" value="1"/>
</dbReference>
<evidence type="ECO:0000313" key="5">
    <source>
        <dbReference type="EMBL" id="ORY18127.1"/>
    </source>
</evidence>
<sequence length="222" mass="25639">EPPSMRKRSWEKLRSNWWIVDTSLLLIIVLLLVEPHLRTPSARLEITGDVTGFAPKFSEKIMSFKPDLSFIPLNTSTFWDAEIREKWLSIVPRGLGYIRVDKPFAYKDLPTPIHDYTNMTVFTTSMPHQLHCLYNILEVYSALTSANPHHVPTSMTFHLQHCFEYLRLSIMCCGDVALEGAQTTFPEGFPGSDGWDAKHVCRDYGEIYAYLDEKRANDRVWI</sequence>
<proteinExistence type="inferred from homology"/>
<dbReference type="AlphaFoldDB" id="A0A1Y2A740"/>
<reference evidence="5 6" key="1">
    <citation type="submission" date="2016-07" db="EMBL/GenBank/DDBJ databases">
        <title>Pervasive Adenine N6-methylation of Active Genes in Fungi.</title>
        <authorList>
            <consortium name="DOE Joint Genome Institute"/>
            <person name="Mondo S.J."/>
            <person name="Dannebaum R.O."/>
            <person name="Kuo R.C."/>
            <person name="Labutti K."/>
            <person name="Haridas S."/>
            <person name="Kuo A."/>
            <person name="Salamov A."/>
            <person name="Ahrendt S.R."/>
            <person name="Lipzen A."/>
            <person name="Sullivan W."/>
            <person name="Andreopoulos W.B."/>
            <person name="Clum A."/>
            <person name="Lindquist E."/>
            <person name="Daum C."/>
            <person name="Ramamoorthy G.K."/>
            <person name="Gryganskyi A."/>
            <person name="Culley D."/>
            <person name="Magnuson J.K."/>
            <person name="James T.Y."/>
            <person name="O'Malley M.A."/>
            <person name="Stajich J.E."/>
            <person name="Spatafora J.W."/>
            <person name="Visel A."/>
            <person name="Grigoriev I.V."/>
        </authorList>
    </citation>
    <scope>NUCLEOTIDE SEQUENCE [LARGE SCALE GENOMIC DNA]</scope>
    <source>
        <strain evidence="5 6">CBS 115471</strain>
    </source>
</reference>